<evidence type="ECO:0000256" key="2">
    <source>
        <dbReference type="ARBA" id="ARBA00022475"/>
    </source>
</evidence>
<dbReference type="Proteomes" id="UP000549250">
    <property type="component" value="Unassembled WGS sequence"/>
</dbReference>
<sequence length="211" mass="22445">MTRRVLLILGLLLLAAAWIGPLPRLARHAFAAHMGMHVLVVAAAAPLIAIGLAGGRCDPARRLPALFAPVPASVVELVVVWIWHAPALHHAARHSLPMLLLEQASYLAVGLLVWFSAFGGERRQMRERSAAGIAGLLLTSMHMTLLGVLLALADRPLYPHAPLAGGELTPLQDQQIGGVLMLVFGGSTYLAGGLYLLATLLREKPDAAPLR</sequence>
<gene>
    <name evidence="7" type="ORF">FHR87_002648</name>
</gene>
<dbReference type="GO" id="GO:0005886">
    <property type="term" value="C:plasma membrane"/>
    <property type="evidence" value="ECO:0007669"/>
    <property type="project" value="UniProtKB-SubCell"/>
</dbReference>
<evidence type="ECO:0000256" key="1">
    <source>
        <dbReference type="ARBA" id="ARBA00004651"/>
    </source>
</evidence>
<keyword evidence="3 6" id="KW-0812">Transmembrane</keyword>
<evidence type="ECO:0000256" key="3">
    <source>
        <dbReference type="ARBA" id="ARBA00022692"/>
    </source>
</evidence>
<feature type="transmembrane region" description="Helical" evidence="6">
    <location>
        <begin position="130"/>
        <end position="153"/>
    </location>
</feature>
<evidence type="ECO:0000313" key="7">
    <source>
        <dbReference type="EMBL" id="MBB3104233.1"/>
    </source>
</evidence>
<evidence type="ECO:0000256" key="4">
    <source>
        <dbReference type="ARBA" id="ARBA00022989"/>
    </source>
</evidence>
<evidence type="ECO:0000313" key="8">
    <source>
        <dbReference type="Proteomes" id="UP000549250"/>
    </source>
</evidence>
<keyword evidence="2" id="KW-1003">Cell membrane</keyword>
<dbReference type="AlphaFoldDB" id="A0A839T9B8"/>
<feature type="transmembrane region" description="Helical" evidence="6">
    <location>
        <begin position="96"/>
        <end position="118"/>
    </location>
</feature>
<comment type="caution">
    <text evidence="7">The sequence shown here is derived from an EMBL/GenBank/DDBJ whole genome shotgun (WGS) entry which is preliminary data.</text>
</comment>
<name>A0A839T9B8_AZOMA</name>
<keyword evidence="8" id="KW-1185">Reference proteome</keyword>
<dbReference type="InterPro" id="IPR019108">
    <property type="entry name" value="Caa3_assmbl_CtaG-rel"/>
</dbReference>
<feature type="transmembrane region" description="Helical" evidence="6">
    <location>
        <begin position="65"/>
        <end position="84"/>
    </location>
</feature>
<accession>A0A839T9B8</accession>
<evidence type="ECO:0000256" key="6">
    <source>
        <dbReference type="SAM" id="Phobius"/>
    </source>
</evidence>
<organism evidence="7 8">
    <name type="scientific">Azomonas macrocytogenes</name>
    <name type="common">Azotobacter macrocytogenes</name>
    <dbReference type="NCBI Taxonomy" id="69962"/>
    <lineage>
        <taxon>Bacteria</taxon>
        <taxon>Pseudomonadati</taxon>
        <taxon>Pseudomonadota</taxon>
        <taxon>Gammaproteobacteria</taxon>
        <taxon>Pseudomonadales</taxon>
        <taxon>Pseudomonadaceae</taxon>
        <taxon>Azomonas</taxon>
    </lineage>
</organism>
<comment type="subcellular location">
    <subcellularLocation>
        <location evidence="1">Cell membrane</location>
        <topology evidence="1">Multi-pass membrane protein</topology>
    </subcellularLocation>
</comment>
<proteinExistence type="predicted"/>
<feature type="transmembrane region" description="Helical" evidence="6">
    <location>
        <begin position="176"/>
        <end position="201"/>
    </location>
</feature>
<dbReference type="RefSeq" id="WP_338021250.1">
    <property type="nucleotide sequence ID" value="NZ_JACHXI010000013.1"/>
</dbReference>
<protein>
    <submittedName>
        <fullName evidence="7">Putative membrane protein</fullName>
    </submittedName>
</protein>
<keyword evidence="4 6" id="KW-1133">Transmembrane helix</keyword>
<evidence type="ECO:0000256" key="5">
    <source>
        <dbReference type="ARBA" id="ARBA00023136"/>
    </source>
</evidence>
<reference evidence="7 8" key="1">
    <citation type="submission" date="2020-08" db="EMBL/GenBank/DDBJ databases">
        <title>Genomic Encyclopedia of Type Strains, Phase III (KMG-III): the genomes of soil and plant-associated and newly described type strains.</title>
        <authorList>
            <person name="Whitman W."/>
        </authorList>
    </citation>
    <scope>NUCLEOTIDE SEQUENCE [LARGE SCALE GENOMIC DNA]</scope>
    <source>
        <strain evidence="7 8">CECT 4462</strain>
    </source>
</reference>
<dbReference type="EMBL" id="JACHXI010000013">
    <property type="protein sequence ID" value="MBB3104233.1"/>
    <property type="molecule type" value="Genomic_DNA"/>
</dbReference>
<keyword evidence="5 6" id="KW-0472">Membrane</keyword>
<dbReference type="Pfam" id="PF09678">
    <property type="entry name" value="Caa3_CtaG"/>
    <property type="match status" value="1"/>
</dbReference>
<feature type="transmembrane region" description="Helical" evidence="6">
    <location>
        <begin position="29"/>
        <end position="53"/>
    </location>
</feature>